<dbReference type="Proteomes" id="UP000343317">
    <property type="component" value="Unassembled WGS sequence"/>
</dbReference>
<accession>A0A5E4Z1J6</accession>
<sequence length="82" mass="9343">MTPDICTQSTPVLIKTSTCYLGQSIYVESRLAYSELAADLFDLRPQLGLLQCKCDLLFRKLTRLYGMAFVSGQTHHAEFLYF</sequence>
<keyword evidence="2" id="KW-1185">Reference proteome</keyword>
<dbReference type="AlphaFoldDB" id="A0A5E4Z1J6"/>
<protein>
    <submittedName>
        <fullName evidence="1">Uncharacterized protein</fullName>
    </submittedName>
</protein>
<evidence type="ECO:0000313" key="1">
    <source>
        <dbReference type="EMBL" id="VVE54455.1"/>
    </source>
</evidence>
<name>A0A5E4Z1J6_9BURK</name>
<organism evidence="1 2">
    <name type="scientific">Pandoraea horticolens</name>
    <dbReference type="NCBI Taxonomy" id="2508298"/>
    <lineage>
        <taxon>Bacteria</taxon>
        <taxon>Pseudomonadati</taxon>
        <taxon>Pseudomonadota</taxon>
        <taxon>Betaproteobacteria</taxon>
        <taxon>Burkholderiales</taxon>
        <taxon>Burkholderiaceae</taxon>
        <taxon>Pandoraea</taxon>
    </lineage>
</organism>
<evidence type="ECO:0000313" key="2">
    <source>
        <dbReference type="Proteomes" id="UP000343317"/>
    </source>
</evidence>
<proteinExistence type="predicted"/>
<dbReference type="EMBL" id="CABPSM010000023">
    <property type="protein sequence ID" value="VVE54455.1"/>
    <property type="molecule type" value="Genomic_DNA"/>
</dbReference>
<gene>
    <name evidence="1" type="ORF">PHO31112_04927</name>
</gene>
<reference evidence="1 2" key="1">
    <citation type="submission" date="2019-08" db="EMBL/GenBank/DDBJ databases">
        <authorList>
            <person name="Peeters C."/>
        </authorList>
    </citation>
    <scope>NUCLEOTIDE SEQUENCE [LARGE SCALE GENOMIC DNA]</scope>
    <source>
        <strain evidence="1 2">LMG 31112</strain>
    </source>
</reference>